<evidence type="ECO:0000313" key="2">
    <source>
        <dbReference type="EMBL" id="KAG5556852.1"/>
    </source>
</evidence>
<dbReference type="Pfam" id="PF13456">
    <property type="entry name" value="RVT_3"/>
    <property type="match status" value="1"/>
</dbReference>
<sequence>METDSLTAVRLLNGDIDIQHQHTALVEESKMLMSRTGTTITHVYRMANQSTDNLARLGADQQDEELVGQLVIKFTNRWGTVSRLCIKFEDLHVKLKDPPEDYTWIEADLPTEAEFSGAPVLSVNAKVIGMVMSALP</sequence>
<accession>A0AAV6KW34</accession>
<dbReference type="AlphaFoldDB" id="A0AAV6KW34"/>
<dbReference type="Gene3D" id="3.30.420.10">
    <property type="entry name" value="Ribonuclease H-like superfamily/Ribonuclease H"/>
    <property type="match status" value="1"/>
</dbReference>
<keyword evidence="3" id="KW-1185">Reference proteome</keyword>
<dbReference type="GO" id="GO:0003676">
    <property type="term" value="F:nucleic acid binding"/>
    <property type="evidence" value="ECO:0007669"/>
    <property type="project" value="InterPro"/>
</dbReference>
<dbReference type="InterPro" id="IPR002156">
    <property type="entry name" value="RNaseH_domain"/>
</dbReference>
<proteinExistence type="predicted"/>
<reference evidence="2" key="1">
    <citation type="submission" date="2020-08" db="EMBL/GenBank/DDBJ databases">
        <title>Plant Genome Project.</title>
        <authorList>
            <person name="Zhang R.-G."/>
        </authorList>
    </citation>
    <scope>NUCLEOTIDE SEQUENCE</scope>
    <source>
        <strain evidence="2">WSP0</strain>
        <tissue evidence="2">Leaf</tissue>
    </source>
</reference>
<dbReference type="EMBL" id="JACTNZ010000003">
    <property type="protein sequence ID" value="KAG5556852.1"/>
    <property type="molecule type" value="Genomic_DNA"/>
</dbReference>
<protein>
    <recommendedName>
        <fullName evidence="1">RNase H type-1 domain-containing protein</fullName>
    </recommendedName>
</protein>
<organism evidence="2 3">
    <name type="scientific">Rhododendron griersonianum</name>
    <dbReference type="NCBI Taxonomy" id="479676"/>
    <lineage>
        <taxon>Eukaryota</taxon>
        <taxon>Viridiplantae</taxon>
        <taxon>Streptophyta</taxon>
        <taxon>Embryophyta</taxon>
        <taxon>Tracheophyta</taxon>
        <taxon>Spermatophyta</taxon>
        <taxon>Magnoliopsida</taxon>
        <taxon>eudicotyledons</taxon>
        <taxon>Gunneridae</taxon>
        <taxon>Pentapetalae</taxon>
        <taxon>asterids</taxon>
        <taxon>Ericales</taxon>
        <taxon>Ericaceae</taxon>
        <taxon>Ericoideae</taxon>
        <taxon>Rhodoreae</taxon>
        <taxon>Rhododendron</taxon>
    </lineage>
</organism>
<dbReference type="InterPro" id="IPR036397">
    <property type="entry name" value="RNaseH_sf"/>
</dbReference>
<comment type="caution">
    <text evidence="2">The sequence shown here is derived from an EMBL/GenBank/DDBJ whole genome shotgun (WGS) entry which is preliminary data.</text>
</comment>
<dbReference type="GO" id="GO:0004523">
    <property type="term" value="F:RNA-DNA hybrid ribonuclease activity"/>
    <property type="evidence" value="ECO:0007669"/>
    <property type="project" value="InterPro"/>
</dbReference>
<evidence type="ECO:0000313" key="3">
    <source>
        <dbReference type="Proteomes" id="UP000823749"/>
    </source>
</evidence>
<evidence type="ECO:0000259" key="1">
    <source>
        <dbReference type="Pfam" id="PF13456"/>
    </source>
</evidence>
<feature type="domain" description="RNase H type-1" evidence="1">
    <location>
        <begin position="1"/>
        <end position="56"/>
    </location>
</feature>
<name>A0AAV6KW34_9ERIC</name>
<dbReference type="Proteomes" id="UP000823749">
    <property type="component" value="Chromosome 3"/>
</dbReference>
<gene>
    <name evidence="2" type="ORF">RHGRI_007188</name>
</gene>